<evidence type="ECO:0000256" key="2">
    <source>
        <dbReference type="ARBA" id="ARBA00021310"/>
    </source>
</evidence>
<dbReference type="Pfam" id="PF02565">
    <property type="entry name" value="RecO_C"/>
    <property type="match status" value="1"/>
</dbReference>
<name>A0ABW4LN46_9BACI</name>
<comment type="caution">
    <text evidence="9">The sequence shown here is derived from an EMBL/GenBank/DDBJ whole genome shotgun (WGS) entry which is preliminary data.</text>
</comment>
<dbReference type="SUPFAM" id="SSF57863">
    <property type="entry name" value="ArfGap/RecO-like zinc finger"/>
    <property type="match status" value="1"/>
</dbReference>
<dbReference type="InterPro" id="IPR012340">
    <property type="entry name" value="NA-bd_OB-fold"/>
</dbReference>
<sequence length="248" mass="28170">MIQKIEGIIIRTNDYGETNKILTIFTRELGKIGVMARGAKKTNSRLSAISQLFTYGYFVYIPSSGLGTLQQGESISNMKQIKSDISLTAYASYIVELTDKAVDDRKANPYLFELLHQSLHYINEGLDFEIVTMIFEIKMLQVIGLYPHLSSCISCKEIEAKFSFSISEGGFICHKCAGKDPNHLQISPATVRLLRLFHAFDIRRLGNITVKDETKRELKAVISNFYDEYSGLSLKSKRFLNQLEKFKL</sequence>
<evidence type="ECO:0000313" key="9">
    <source>
        <dbReference type="EMBL" id="MFD1736589.1"/>
    </source>
</evidence>
<dbReference type="RefSeq" id="WP_377927752.1">
    <property type="nucleotide sequence ID" value="NZ_JBHUEM010000009.1"/>
</dbReference>
<reference evidence="10" key="1">
    <citation type="journal article" date="2019" name="Int. J. Syst. Evol. Microbiol.">
        <title>The Global Catalogue of Microorganisms (GCM) 10K type strain sequencing project: providing services to taxonomists for standard genome sequencing and annotation.</title>
        <authorList>
            <consortium name="The Broad Institute Genomics Platform"/>
            <consortium name="The Broad Institute Genome Sequencing Center for Infectious Disease"/>
            <person name="Wu L."/>
            <person name="Ma J."/>
        </authorList>
    </citation>
    <scope>NUCLEOTIDE SEQUENCE [LARGE SCALE GENOMIC DNA]</scope>
    <source>
        <strain evidence="10">CCUG 49339</strain>
    </source>
</reference>
<keyword evidence="3 7" id="KW-0227">DNA damage</keyword>
<evidence type="ECO:0000256" key="5">
    <source>
        <dbReference type="ARBA" id="ARBA00023204"/>
    </source>
</evidence>
<keyword evidence="4 7" id="KW-0233">DNA recombination</keyword>
<evidence type="ECO:0000256" key="3">
    <source>
        <dbReference type="ARBA" id="ARBA00022763"/>
    </source>
</evidence>
<comment type="function">
    <text evidence="7">Involved in DNA repair and RecF pathway recombination.</text>
</comment>
<accession>A0ABW4LN46</accession>
<feature type="domain" description="DNA replication/recombination mediator RecO N-terminal" evidence="8">
    <location>
        <begin position="1"/>
        <end position="77"/>
    </location>
</feature>
<evidence type="ECO:0000259" key="8">
    <source>
        <dbReference type="Pfam" id="PF11967"/>
    </source>
</evidence>
<evidence type="ECO:0000313" key="10">
    <source>
        <dbReference type="Proteomes" id="UP001597214"/>
    </source>
</evidence>
<dbReference type="NCBIfam" id="TIGR00613">
    <property type="entry name" value="reco"/>
    <property type="match status" value="1"/>
</dbReference>
<comment type="similarity">
    <text evidence="1 7">Belongs to the RecO family.</text>
</comment>
<dbReference type="InterPro" id="IPR022572">
    <property type="entry name" value="DNA_rep/recomb_RecO_N"/>
</dbReference>
<dbReference type="Proteomes" id="UP001597214">
    <property type="component" value="Unassembled WGS sequence"/>
</dbReference>
<dbReference type="Gene3D" id="1.20.1440.120">
    <property type="entry name" value="Recombination protein O, C-terminal domain"/>
    <property type="match status" value="1"/>
</dbReference>
<protein>
    <recommendedName>
        <fullName evidence="2 7">DNA repair protein RecO</fullName>
    </recommendedName>
    <alternativeName>
        <fullName evidence="6 7">Recombination protein O</fullName>
    </alternativeName>
</protein>
<gene>
    <name evidence="7 9" type="primary">recO</name>
    <name evidence="9" type="ORF">ACFSCX_08425</name>
</gene>
<dbReference type="PANTHER" id="PTHR33991">
    <property type="entry name" value="DNA REPAIR PROTEIN RECO"/>
    <property type="match status" value="1"/>
</dbReference>
<evidence type="ECO:0000256" key="7">
    <source>
        <dbReference type="HAMAP-Rule" id="MF_00201"/>
    </source>
</evidence>
<keyword evidence="10" id="KW-1185">Reference proteome</keyword>
<keyword evidence="5 7" id="KW-0234">DNA repair</keyword>
<dbReference type="Gene3D" id="2.40.50.140">
    <property type="entry name" value="Nucleic acid-binding proteins"/>
    <property type="match status" value="1"/>
</dbReference>
<dbReference type="InterPro" id="IPR042242">
    <property type="entry name" value="RecO_C"/>
</dbReference>
<dbReference type="InterPro" id="IPR037278">
    <property type="entry name" value="ARFGAP/RecO"/>
</dbReference>
<proteinExistence type="inferred from homology"/>
<dbReference type="SUPFAM" id="SSF50249">
    <property type="entry name" value="Nucleic acid-binding proteins"/>
    <property type="match status" value="1"/>
</dbReference>
<dbReference type="HAMAP" id="MF_00201">
    <property type="entry name" value="RecO"/>
    <property type="match status" value="1"/>
</dbReference>
<dbReference type="InterPro" id="IPR003717">
    <property type="entry name" value="RecO"/>
</dbReference>
<dbReference type="Pfam" id="PF11967">
    <property type="entry name" value="RecO_N"/>
    <property type="match status" value="1"/>
</dbReference>
<organism evidence="9 10">
    <name type="scientific">Bacillus salitolerans</name>
    <dbReference type="NCBI Taxonomy" id="1437434"/>
    <lineage>
        <taxon>Bacteria</taxon>
        <taxon>Bacillati</taxon>
        <taxon>Bacillota</taxon>
        <taxon>Bacilli</taxon>
        <taxon>Bacillales</taxon>
        <taxon>Bacillaceae</taxon>
        <taxon>Bacillus</taxon>
    </lineage>
</organism>
<dbReference type="EMBL" id="JBHUEM010000009">
    <property type="protein sequence ID" value="MFD1736589.1"/>
    <property type="molecule type" value="Genomic_DNA"/>
</dbReference>
<evidence type="ECO:0000256" key="6">
    <source>
        <dbReference type="ARBA" id="ARBA00033409"/>
    </source>
</evidence>
<evidence type="ECO:0000256" key="1">
    <source>
        <dbReference type="ARBA" id="ARBA00007452"/>
    </source>
</evidence>
<evidence type="ECO:0000256" key="4">
    <source>
        <dbReference type="ARBA" id="ARBA00023172"/>
    </source>
</evidence>
<dbReference type="PANTHER" id="PTHR33991:SF1">
    <property type="entry name" value="DNA REPAIR PROTEIN RECO"/>
    <property type="match status" value="1"/>
</dbReference>